<sequence length="74" mass="8611">MLACSALLLLQNNIKLHTAKKKKKMELPEILAQVSCIICEWRESRGPLKDREWWSLSLLATKATGQFNDWTTYF</sequence>
<reference evidence="1 2" key="1">
    <citation type="submission" date="2024-01" db="EMBL/GenBank/DDBJ databases">
        <title>The genomes of 5 underutilized Papilionoideae crops provide insights into root nodulation and disease resistanc.</title>
        <authorList>
            <person name="Yuan L."/>
        </authorList>
    </citation>
    <scope>NUCLEOTIDE SEQUENCE [LARGE SCALE GENOMIC DNA]</scope>
    <source>
        <strain evidence="1">ZHUSHIDOU_FW_LH</strain>
        <tissue evidence="1">Leaf</tissue>
    </source>
</reference>
<accession>A0AAN9I8I7</accession>
<evidence type="ECO:0000313" key="1">
    <source>
        <dbReference type="EMBL" id="KAK7268824.1"/>
    </source>
</evidence>
<dbReference type="Proteomes" id="UP001372338">
    <property type="component" value="Unassembled WGS sequence"/>
</dbReference>
<name>A0AAN9I8I7_CROPI</name>
<gene>
    <name evidence="1" type="ORF">RIF29_21533</name>
</gene>
<protein>
    <submittedName>
        <fullName evidence="1">Uncharacterized protein</fullName>
    </submittedName>
</protein>
<evidence type="ECO:0000313" key="2">
    <source>
        <dbReference type="Proteomes" id="UP001372338"/>
    </source>
</evidence>
<dbReference type="AlphaFoldDB" id="A0AAN9I8I7"/>
<proteinExistence type="predicted"/>
<organism evidence="1 2">
    <name type="scientific">Crotalaria pallida</name>
    <name type="common">Smooth rattlebox</name>
    <name type="synonym">Crotalaria striata</name>
    <dbReference type="NCBI Taxonomy" id="3830"/>
    <lineage>
        <taxon>Eukaryota</taxon>
        <taxon>Viridiplantae</taxon>
        <taxon>Streptophyta</taxon>
        <taxon>Embryophyta</taxon>
        <taxon>Tracheophyta</taxon>
        <taxon>Spermatophyta</taxon>
        <taxon>Magnoliopsida</taxon>
        <taxon>eudicotyledons</taxon>
        <taxon>Gunneridae</taxon>
        <taxon>Pentapetalae</taxon>
        <taxon>rosids</taxon>
        <taxon>fabids</taxon>
        <taxon>Fabales</taxon>
        <taxon>Fabaceae</taxon>
        <taxon>Papilionoideae</taxon>
        <taxon>50 kb inversion clade</taxon>
        <taxon>genistoids sensu lato</taxon>
        <taxon>core genistoids</taxon>
        <taxon>Crotalarieae</taxon>
        <taxon>Crotalaria</taxon>
    </lineage>
</organism>
<comment type="caution">
    <text evidence="1">The sequence shown here is derived from an EMBL/GenBank/DDBJ whole genome shotgun (WGS) entry which is preliminary data.</text>
</comment>
<keyword evidence="2" id="KW-1185">Reference proteome</keyword>
<dbReference type="EMBL" id="JAYWIO010000004">
    <property type="protein sequence ID" value="KAK7268824.1"/>
    <property type="molecule type" value="Genomic_DNA"/>
</dbReference>